<dbReference type="InterPro" id="IPR037523">
    <property type="entry name" value="VOC_core"/>
</dbReference>
<name>A0A8I1AGH7_ACIBZ</name>
<dbReference type="Pfam" id="PF00903">
    <property type="entry name" value="Glyoxalase"/>
    <property type="match status" value="1"/>
</dbReference>
<dbReference type="Gene3D" id="3.10.180.10">
    <property type="entry name" value="2,3-Dihydroxybiphenyl 1,2-Dioxygenase, domain 1"/>
    <property type="match status" value="1"/>
</dbReference>
<dbReference type="RefSeq" id="WP_151781493.1">
    <property type="nucleotide sequence ID" value="NZ_BKNL01000069.1"/>
</dbReference>
<dbReference type="InterPro" id="IPR029068">
    <property type="entry name" value="Glyas_Bleomycin-R_OHBP_Dase"/>
</dbReference>
<dbReference type="SUPFAM" id="SSF54593">
    <property type="entry name" value="Glyoxalase/Bleomycin resistance protein/Dihydroxybiphenyl dioxygenase"/>
    <property type="match status" value="1"/>
</dbReference>
<sequence length="142" mass="16354">MNIHKISPNFEVSDIQKTVAFYVDHLGFKLIMAVAESQDGIDTRFMDNKAYVYALVQRNQIEFMFQRSDTFKNDVIFSKGLNIGASVSFYMEIEGIEAFYLALKSKNLELTELKTAWYGMQEFYLKDPNGYILGFAEAAQKQ</sequence>
<dbReference type="AlphaFoldDB" id="A0A8I1AGH7"/>
<proteinExistence type="predicted"/>
<organism evidence="1 2">
    <name type="scientific">Acinetobacter bereziniae</name>
    <name type="common">Acinetobacter genomosp. 10</name>
    <dbReference type="NCBI Taxonomy" id="106648"/>
    <lineage>
        <taxon>Bacteria</taxon>
        <taxon>Pseudomonadati</taxon>
        <taxon>Pseudomonadota</taxon>
        <taxon>Gammaproteobacteria</taxon>
        <taxon>Moraxellales</taxon>
        <taxon>Moraxellaceae</taxon>
        <taxon>Acinetobacter</taxon>
    </lineage>
</organism>
<evidence type="ECO:0000313" key="1">
    <source>
        <dbReference type="EMBL" id="UUN95885.1"/>
    </source>
</evidence>
<accession>A0A8I1AGH7</accession>
<evidence type="ECO:0000313" key="2">
    <source>
        <dbReference type="Proteomes" id="UP000644140"/>
    </source>
</evidence>
<dbReference type="PROSITE" id="PS51819">
    <property type="entry name" value="VOC"/>
    <property type="match status" value="1"/>
</dbReference>
<dbReference type="InterPro" id="IPR004360">
    <property type="entry name" value="Glyas_Fos-R_dOase_dom"/>
</dbReference>
<dbReference type="EMBL" id="CP092085">
    <property type="protein sequence ID" value="UUN95885.1"/>
    <property type="molecule type" value="Genomic_DNA"/>
</dbReference>
<gene>
    <name evidence="1" type="ORF">I9054_010855</name>
</gene>
<reference evidence="1" key="1">
    <citation type="submission" date="2022-02" db="EMBL/GenBank/DDBJ databases">
        <title>Characterization of Tn125 harboring carbapenem-resistant Acinetobacter bereziniae clinical isolates.</title>
        <authorList>
            <person name="Wong N.-K."/>
            <person name="Pan Q."/>
        </authorList>
    </citation>
    <scope>NUCLEOTIDE SEQUENCE</scope>
    <source>
        <strain evidence="1">GD03393</strain>
    </source>
</reference>
<protein>
    <submittedName>
        <fullName evidence="1">VOC family protein</fullName>
    </submittedName>
</protein>
<dbReference type="Proteomes" id="UP000644140">
    <property type="component" value="Chromosome"/>
</dbReference>